<dbReference type="STRING" id="105785.A0A2J7PMI3"/>
<proteinExistence type="predicted"/>
<dbReference type="Proteomes" id="UP000235965">
    <property type="component" value="Unassembled WGS sequence"/>
</dbReference>
<protein>
    <recommendedName>
        <fullName evidence="3">BED-type domain-containing protein</fullName>
    </recommendedName>
</protein>
<dbReference type="SUPFAM" id="SSF53098">
    <property type="entry name" value="Ribonuclease H-like"/>
    <property type="match status" value="1"/>
</dbReference>
<dbReference type="InParanoid" id="A0A2J7PMI3"/>
<dbReference type="InterPro" id="IPR012337">
    <property type="entry name" value="RNaseH-like_sf"/>
</dbReference>
<dbReference type="EMBL" id="NEVH01023985">
    <property type="protein sequence ID" value="PNF17541.1"/>
    <property type="molecule type" value="Genomic_DNA"/>
</dbReference>
<dbReference type="OrthoDB" id="8065135at2759"/>
<gene>
    <name evidence="1" type="ORF">B7P43_G15823</name>
</gene>
<dbReference type="AlphaFoldDB" id="A0A2J7PMI3"/>
<accession>A0A2J7PMI3</accession>
<dbReference type="PANTHER" id="PTHR37162">
    <property type="entry name" value="HAT FAMILY DIMERISATION DOMAINCONTAINING PROTEIN-RELATED"/>
    <property type="match status" value="1"/>
</dbReference>
<reference evidence="1 2" key="1">
    <citation type="submission" date="2017-12" db="EMBL/GenBank/DDBJ databases">
        <title>Hemimetabolous genomes reveal molecular basis of termite eusociality.</title>
        <authorList>
            <person name="Harrison M.C."/>
            <person name="Jongepier E."/>
            <person name="Robertson H.M."/>
            <person name="Arning N."/>
            <person name="Bitard-Feildel T."/>
            <person name="Chao H."/>
            <person name="Childers C.P."/>
            <person name="Dinh H."/>
            <person name="Doddapaneni H."/>
            <person name="Dugan S."/>
            <person name="Gowin J."/>
            <person name="Greiner C."/>
            <person name="Han Y."/>
            <person name="Hu H."/>
            <person name="Hughes D.S.T."/>
            <person name="Huylmans A.-K."/>
            <person name="Kemena C."/>
            <person name="Kremer L.P.M."/>
            <person name="Lee S.L."/>
            <person name="Lopez-Ezquerra A."/>
            <person name="Mallet L."/>
            <person name="Monroy-Kuhn J.M."/>
            <person name="Moser A."/>
            <person name="Murali S.C."/>
            <person name="Muzny D.M."/>
            <person name="Otani S."/>
            <person name="Piulachs M.-D."/>
            <person name="Poelchau M."/>
            <person name="Qu J."/>
            <person name="Schaub F."/>
            <person name="Wada-Katsumata A."/>
            <person name="Worley K.C."/>
            <person name="Xie Q."/>
            <person name="Ylla G."/>
            <person name="Poulsen M."/>
            <person name="Gibbs R.A."/>
            <person name="Schal C."/>
            <person name="Richards S."/>
            <person name="Belles X."/>
            <person name="Korb J."/>
            <person name="Bornberg-Bauer E."/>
        </authorList>
    </citation>
    <scope>NUCLEOTIDE SEQUENCE [LARGE SCALE GENOMIC DNA]</scope>
    <source>
        <tissue evidence="1">Whole body</tissue>
    </source>
</reference>
<evidence type="ECO:0000313" key="2">
    <source>
        <dbReference type="Proteomes" id="UP000235965"/>
    </source>
</evidence>
<comment type="caution">
    <text evidence="1">The sequence shown here is derived from an EMBL/GenBank/DDBJ whole genome shotgun (WGS) entry which is preliminary data.</text>
</comment>
<evidence type="ECO:0000313" key="1">
    <source>
        <dbReference type="EMBL" id="PNF17541.1"/>
    </source>
</evidence>
<dbReference type="PANTHER" id="PTHR37162:SF10">
    <property type="entry name" value="DUF4371 DOMAIN-CONTAINING PROTEIN"/>
    <property type="match status" value="1"/>
</dbReference>
<organism evidence="1 2">
    <name type="scientific">Cryptotermes secundus</name>
    <dbReference type="NCBI Taxonomy" id="105785"/>
    <lineage>
        <taxon>Eukaryota</taxon>
        <taxon>Metazoa</taxon>
        <taxon>Ecdysozoa</taxon>
        <taxon>Arthropoda</taxon>
        <taxon>Hexapoda</taxon>
        <taxon>Insecta</taxon>
        <taxon>Pterygota</taxon>
        <taxon>Neoptera</taxon>
        <taxon>Polyneoptera</taxon>
        <taxon>Dictyoptera</taxon>
        <taxon>Blattodea</taxon>
        <taxon>Blattoidea</taxon>
        <taxon>Termitoidae</taxon>
        <taxon>Kalotermitidae</taxon>
        <taxon>Cryptotermitinae</taxon>
        <taxon>Cryptotermes</taxon>
    </lineage>
</organism>
<evidence type="ECO:0008006" key="3">
    <source>
        <dbReference type="Google" id="ProtNLM"/>
    </source>
</evidence>
<sequence length="421" mass="47802">MFEGEESPSKTPPRKKLKFQAKHNQIYLKKWGDMFSLVKPGPDENRAFCTLCRKDFSISHGGQSDLRQHAQYKGHKIKEKCNSGSSNKLSKYFANLNNNEEYDNSTAVELGLVYHAVKHNLSYSSLDCGNKLVSHIFSDPAMASKLSCGRTKVEMIVKYVLAPKSVNDFVAVLRCPENTSKFFSLATNASNRSNRKMFPVCIRYFDPLKGVQNKLLDFVESAEETSMAITGLVLQSLEKHNLDVNTVSSYCADTANANYGKTHSLYQLLRSKNPNLLKANCSNHIIHNTIKFVIDRLDVDVETVVLKICNHFSVSAKRREELKPFSEFLNLEWTEIMRHVPTRWLSLTPAISRLLQNWEAMTSYFNSIPNCPKLLSNIFMKDDPEEAVLPEIYFNFLSNIGSQLKMVGKTLERSDLSALET</sequence>
<name>A0A2J7PMI3_9NEOP</name>
<keyword evidence="2" id="KW-1185">Reference proteome</keyword>